<dbReference type="Proteomes" id="UP000797356">
    <property type="component" value="Chromosome 6"/>
</dbReference>
<evidence type="ECO:0000313" key="2">
    <source>
        <dbReference type="EMBL" id="KAG1346660.1"/>
    </source>
</evidence>
<keyword evidence="3" id="KW-1185">Reference proteome</keyword>
<accession>A0A8K0N2K7</accession>
<proteinExistence type="predicted"/>
<sequence length="54" mass="6043">MDKKNREGSSFKDKKGGDTERTETLPILVVLPKNQPFISSWSMLVPSVVIGFYA</sequence>
<reference evidence="2" key="2">
    <citation type="submission" date="2019-07" db="EMBL/GenBank/DDBJ databases">
        <authorList>
            <person name="Yang Y."/>
            <person name="Bocs S."/>
            <person name="Baudouin L."/>
        </authorList>
    </citation>
    <scope>NUCLEOTIDE SEQUENCE</scope>
    <source>
        <tissue evidence="2">Spear leaf of Hainan Tall coconut</tissue>
    </source>
</reference>
<evidence type="ECO:0000256" key="1">
    <source>
        <dbReference type="SAM" id="MobiDB-lite"/>
    </source>
</evidence>
<protein>
    <submittedName>
        <fullName evidence="2">Uncharacterized protein</fullName>
    </submittedName>
</protein>
<comment type="caution">
    <text evidence="2">The sequence shown here is derived from an EMBL/GenBank/DDBJ whole genome shotgun (WGS) entry which is preliminary data.</text>
</comment>
<evidence type="ECO:0000313" key="3">
    <source>
        <dbReference type="Proteomes" id="UP000797356"/>
    </source>
</evidence>
<reference evidence="2" key="1">
    <citation type="journal article" date="2017" name="Gigascience">
        <title>The genome draft of coconut (Cocos nucifera).</title>
        <authorList>
            <person name="Xiao Y."/>
            <person name="Xu P."/>
            <person name="Fan H."/>
            <person name="Baudouin L."/>
            <person name="Xia W."/>
            <person name="Bocs S."/>
            <person name="Xu J."/>
            <person name="Li Q."/>
            <person name="Guo A."/>
            <person name="Zhou L."/>
            <person name="Li J."/>
            <person name="Wu Y."/>
            <person name="Ma Z."/>
            <person name="Armero A."/>
            <person name="Issali A.E."/>
            <person name="Liu N."/>
            <person name="Peng M."/>
            <person name="Yang Y."/>
        </authorList>
    </citation>
    <scope>NUCLEOTIDE SEQUENCE</scope>
    <source>
        <tissue evidence="2">Spear leaf of Hainan Tall coconut</tissue>
    </source>
</reference>
<organism evidence="2 3">
    <name type="scientific">Cocos nucifera</name>
    <name type="common">Coconut palm</name>
    <dbReference type="NCBI Taxonomy" id="13894"/>
    <lineage>
        <taxon>Eukaryota</taxon>
        <taxon>Viridiplantae</taxon>
        <taxon>Streptophyta</taxon>
        <taxon>Embryophyta</taxon>
        <taxon>Tracheophyta</taxon>
        <taxon>Spermatophyta</taxon>
        <taxon>Magnoliopsida</taxon>
        <taxon>Liliopsida</taxon>
        <taxon>Arecaceae</taxon>
        <taxon>Arecoideae</taxon>
        <taxon>Cocoseae</taxon>
        <taxon>Attaleinae</taxon>
        <taxon>Cocos</taxon>
    </lineage>
</organism>
<feature type="region of interest" description="Disordered" evidence="1">
    <location>
        <begin position="1"/>
        <end position="20"/>
    </location>
</feature>
<dbReference type="EMBL" id="CM017877">
    <property type="protein sequence ID" value="KAG1346660.1"/>
    <property type="molecule type" value="Genomic_DNA"/>
</dbReference>
<dbReference type="AlphaFoldDB" id="A0A8K0N2K7"/>
<gene>
    <name evidence="2" type="ORF">COCNU_06G004890</name>
</gene>
<name>A0A8K0N2K7_COCNU</name>